<dbReference type="OrthoDB" id="11787at2157"/>
<gene>
    <name evidence="2" type="ORF">A7X95_05655</name>
    <name evidence="1" type="ORF">T478_0117</name>
</gene>
<proteinExistence type="predicted"/>
<evidence type="ECO:0000313" key="1">
    <source>
        <dbReference type="EMBL" id="AJA92132.1"/>
    </source>
</evidence>
<dbReference type="HOGENOM" id="CLU_2115372_0_0_2"/>
<reference evidence="2" key="3">
    <citation type="submission" date="2016-05" db="EMBL/GenBank/DDBJ databases">
        <authorList>
            <person name="Lavstsen T."/>
            <person name="Jespersen J.S."/>
        </authorList>
    </citation>
    <scope>NUCLEOTIDE SEQUENCE [LARGE SCALE GENOMIC DNA]</scope>
    <source>
        <strain evidence="2">U25</strain>
    </source>
</reference>
<sequence length="108" mass="12764">MEGLIGTGRTYDDFQRQIPEPVKPLFDKLRTYCLSLDEKVIEDVRMHRIVFCKTMSFRWFADLEPTQSSIIIKIQKERKLEPKILEITPEQELSEIESTLKDAFTTIR</sequence>
<organism evidence="1 3">
    <name type="scientific">Candidatus Nitrosopelagicus brevis</name>
    <dbReference type="NCBI Taxonomy" id="1410606"/>
    <lineage>
        <taxon>Archaea</taxon>
        <taxon>Nitrososphaerota</taxon>
    </lineage>
</organism>
<dbReference type="EMBL" id="LXWN01000002">
    <property type="protein sequence ID" value="PTL87686.1"/>
    <property type="molecule type" value="Genomic_DNA"/>
</dbReference>
<dbReference type="AlphaFoldDB" id="A0A0A7UZG3"/>
<evidence type="ECO:0008006" key="5">
    <source>
        <dbReference type="Google" id="ProtNLM"/>
    </source>
</evidence>
<dbReference type="RefSeq" id="WP_048104366.1">
    <property type="nucleotide sequence ID" value="NZ_CP007026.1"/>
</dbReference>
<keyword evidence="4" id="KW-1185">Reference proteome</keyword>
<dbReference type="Proteomes" id="UP000241022">
    <property type="component" value="Unassembled WGS sequence"/>
</dbReference>
<evidence type="ECO:0000313" key="2">
    <source>
        <dbReference type="EMBL" id="PTL87686.1"/>
    </source>
</evidence>
<evidence type="ECO:0000313" key="3">
    <source>
        <dbReference type="Proteomes" id="UP000030944"/>
    </source>
</evidence>
<accession>A0A0A7UZG3</accession>
<name>A0A0A7UZG3_9ARCH</name>
<evidence type="ECO:0000313" key="4">
    <source>
        <dbReference type="Proteomes" id="UP000241022"/>
    </source>
</evidence>
<dbReference type="GeneID" id="24816017"/>
<reference evidence="1 3" key="1">
    <citation type="journal article" date="2015" name="Proc. Natl. Acad. Sci. U.S.A.">
        <title>Genomic and proteomic characterization of "Candidatus Nitrosopelagicus brevis": An ammonia-oxidizing archaeon from the open ocean.</title>
        <authorList>
            <person name="Santoro A.E."/>
            <person name="Dupont C.L."/>
            <person name="Richter R.A."/>
            <person name="Craig M.T."/>
            <person name="Carini P."/>
            <person name="McIlvin M.R."/>
            <person name="Yang Y."/>
            <person name="Orsi W.D."/>
            <person name="Moran D.M."/>
            <person name="Saito M.A."/>
        </authorList>
    </citation>
    <scope>NUCLEOTIDE SEQUENCE [LARGE SCALE GENOMIC DNA]</scope>
    <source>
        <strain evidence="1">CN25</strain>
        <strain evidence="3">V2</strain>
    </source>
</reference>
<reference evidence="4" key="2">
    <citation type="submission" date="2016-05" db="EMBL/GenBank/DDBJ databases">
        <authorList>
            <person name="Dupont C."/>
            <person name="Santoro A."/>
        </authorList>
    </citation>
    <scope>NUCLEOTIDE SEQUENCE [LARGE SCALE GENOMIC DNA]</scope>
    <source>
        <strain evidence="4">U25</strain>
    </source>
</reference>
<protein>
    <recommendedName>
        <fullName evidence="5">DUF5655 domain-containing protein</fullName>
    </recommendedName>
</protein>
<dbReference type="EMBL" id="CP007026">
    <property type="protein sequence ID" value="AJA92132.1"/>
    <property type="molecule type" value="Genomic_DNA"/>
</dbReference>
<reference evidence="2 4" key="4">
    <citation type="submission" date="2018-04" db="EMBL/GenBank/DDBJ databases">
        <title>Transcriptomics of ammonia oxidizing archaea.</title>
        <authorList>
            <person name="Carini P."/>
        </authorList>
    </citation>
    <scope>NUCLEOTIDE SEQUENCE [LARGE SCALE GENOMIC DNA]</scope>
    <source>
        <strain evidence="2 4">U25</strain>
    </source>
</reference>
<dbReference type="KEGG" id="nbv:T478_0117"/>
<dbReference type="Proteomes" id="UP000030944">
    <property type="component" value="Chromosome"/>
</dbReference>